<sequence length="434" mass="46487">MLSLTTPRPARRKRELLAGLTAAVLAAGSWAGEADTAAGGTGLRMSGFGSLGLSHVDAPAGWGYRRELTQGGSDASWRPDVDTRLGVQVNYSLGSRFELVAQVIAKKRGTYASDGDALEWAYAAYRPNADWTLRAGRVNLDAFLMADYRNVGYGFMAARPPVELYAMLPTSLDGADLARGWSHGDAHWRAKLMVGTAQIGDFHTAEPGRVRDVVGLMLSREEDGLLLRGSASRTRIELAMGGLQPAVDALGQLSALPIPVVADQARQLRARLGVADIWATFLELGLRHEMGNWQWSAELVRMSAAPLIKQSSAYATVGYRLGDWTPYIAHGRTRDAMPVTPVPAWAAALTPVLGPAAAAQSQMLGVVITDAVNRSRVHQSGWSLGARWDLHPQAALKLQWDRIRVDAGGPGLWTGADGSAAKANVATAVVDFIF</sequence>
<gene>
    <name evidence="2" type="ORF">J2X16_000190</name>
</gene>
<feature type="signal peptide" evidence="1">
    <location>
        <begin position="1"/>
        <end position="31"/>
    </location>
</feature>
<evidence type="ECO:0000313" key="3">
    <source>
        <dbReference type="Proteomes" id="UP001180536"/>
    </source>
</evidence>
<evidence type="ECO:0008006" key="4">
    <source>
        <dbReference type="Google" id="ProtNLM"/>
    </source>
</evidence>
<feature type="chain" id="PRO_5045724736" description="Porin domain-containing protein" evidence="1">
    <location>
        <begin position="32"/>
        <end position="434"/>
    </location>
</feature>
<reference evidence="2 3" key="1">
    <citation type="submission" date="2023-07" db="EMBL/GenBank/DDBJ databases">
        <title>Sorghum-associated microbial communities from plants grown in Nebraska, USA.</title>
        <authorList>
            <person name="Schachtman D."/>
        </authorList>
    </citation>
    <scope>NUCLEOTIDE SEQUENCE [LARGE SCALE GENOMIC DNA]</scope>
    <source>
        <strain evidence="2 3">BE310</strain>
    </source>
</reference>
<evidence type="ECO:0000313" key="2">
    <source>
        <dbReference type="EMBL" id="MDR7294869.1"/>
    </source>
</evidence>
<dbReference type="RefSeq" id="WP_310340605.1">
    <property type="nucleotide sequence ID" value="NZ_JAVDXQ010000001.1"/>
</dbReference>
<dbReference type="Proteomes" id="UP001180536">
    <property type="component" value="Unassembled WGS sequence"/>
</dbReference>
<dbReference type="SUPFAM" id="SSF56935">
    <property type="entry name" value="Porins"/>
    <property type="match status" value="1"/>
</dbReference>
<name>A0ABU1Z2M1_9BURK</name>
<accession>A0ABU1Z2M1</accession>
<keyword evidence="3" id="KW-1185">Reference proteome</keyword>
<protein>
    <recommendedName>
        <fullName evidence="4">Porin domain-containing protein</fullName>
    </recommendedName>
</protein>
<evidence type="ECO:0000256" key="1">
    <source>
        <dbReference type="SAM" id="SignalP"/>
    </source>
</evidence>
<proteinExistence type="predicted"/>
<dbReference type="EMBL" id="JAVDXQ010000001">
    <property type="protein sequence ID" value="MDR7294869.1"/>
    <property type="molecule type" value="Genomic_DNA"/>
</dbReference>
<keyword evidence="1" id="KW-0732">Signal</keyword>
<comment type="caution">
    <text evidence="2">The sequence shown here is derived from an EMBL/GenBank/DDBJ whole genome shotgun (WGS) entry which is preliminary data.</text>
</comment>
<organism evidence="2 3">
    <name type="scientific">Pelomonas aquatica</name>
    <dbReference type="NCBI Taxonomy" id="431058"/>
    <lineage>
        <taxon>Bacteria</taxon>
        <taxon>Pseudomonadati</taxon>
        <taxon>Pseudomonadota</taxon>
        <taxon>Betaproteobacteria</taxon>
        <taxon>Burkholderiales</taxon>
        <taxon>Sphaerotilaceae</taxon>
        <taxon>Roseateles</taxon>
    </lineage>
</organism>